<dbReference type="InterPro" id="IPR012338">
    <property type="entry name" value="Beta-lactam/transpept-like"/>
</dbReference>
<organism evidence="3">
    <name type="scientific">freshwater metagenome</name>
    <dbReference type="NCBI Taxonomy" id="449393"/>
    <lineage>
        <taxon>unclassified sequences</taxon>
        <taxon>metagenomes</taxon>
        <taxon>ecological metagenomes</taxon>
    </lineage>
</organism>
<dbReference type="GO" id="GO:0004185">
    <property type="term" value="F:serine-type carboxypeptidase activity"/>
    <property type="evidence" value="ECO:0007669"/>
    <property type="project" value="InterPro"/>
</dbReference>
<dbReference type="AlphaFoldDB" id="A0A6J6DR68"/>
<sequence>MKSKKVVVLISLVLAMNVVQQQAAQAAEPAAIKAAFTQLVKNNNLANPAVIVVDESTGEVVFEKNSLVARKPASVIKLITGAAAYTYLSPSDSYTTSLWMGIDTKTVVVQGSLDPWTTFNSTQADKLKRTSLGKLAYSAMTALGKANAGDYEGTTLYYSNLYPQDVAALKTYFKERNLAIVLQKVSDKQAKELSLNQILTSTSPTLQVITDWMMTWSDNVLAERIARSAASAAGFTRDYAGVAKVFRKLMTGLGIDTKNLVVKDGSGLSRENRVTAQQISQLLMVIARDEKLGALITGLPIGGVTGTLTERFIETAPSAIGLVRAKTGTLNGTTNLAGYVESENKEYIFVIIADKHSRSYTVTKRVRASMDKALGKIAKPLLPVFLPVDTNTAISESVTPTIG</sequence>
<name>A0A6J6DR68_9ZZZZ</name>
<dbReference type="PANTHER" id="PTHR30023">
    <property type="entry name" value="D-ALANYL-D-ALANINE CARBOXYPEPTIDASE"/>
    <property type="match status" value="1"/>
</dbReference>
<reference evidence="3" key="1">
    <citation type="submission" date="2020-05" db="EMBL/GenBank/DDBJ databases">
        <authorList>
            <person name="Chiriac C."/>
            <person name="Salcher M."/>
            <person name="Ghai R."/>
            <person name="Kavagutti S V."/>
        </authorList>
    </citation>
    <scope>NUCLEOTIDE SEQUENCE</scope>
</reference>
<gene>
    <name evidence="3" type="ORF">UFOPK1683_00437</name>
</gene>
<dbReference type="GO" id="GO:0000270">
    <property type="term" value="P:peptidoglycan metabolic process"/>
    <property type="evidence" value="ECO:0007669"/>
    <property type="project" value="TreeGrafter"/>
</dbReference>
<accession>A0A6J6DR68</accession>
<dbReference type="PANTHER" id="PTHR30023:SF0">
    <property type="entry name" value="PENICILLIN-SENSITIVE CARBOXYPEPTIDASE A"/>
    <property type="match status" value="1"/>
</dbReference>
<evidence type="ECO:0000256" key="1">
    <source>
        <dbReference type="ARBA" id="ARBA00006096"/>
    </source>
</evidence>
<dbReference type="EMBL" id="CAEZTL010000028">
    <property type="protein sequence ID" value="CAB4566611.1"/>
    <property type="molecule type" value="Genomic_DNA"/>
</dbReference>
<protein>
    <submittedName>
        <fullName evidence="3">Unannotated protein</fullName>
    </submittedName>
</protein>
<dbReference type="NCBIfam" id="TIGR00666">
    <property type="entry name" value="PBP4"/>
    <property type="match status" value="1"/>
</dbReference>
<evidence type="ECO:0000256" key="2">
    <source>
        <dbReference type="ARBA" id="ARBA00022801"/>
    </source>
</evidence>
<keyword evidence="2" id="KW-0378">Hydrolase</keyword>
<dbReference type="GO" id="GO:0006508">
    <property type="term" value="P:proteolysis"/>
    <property type="evidence" value="ECO:0007669"/>
    <property type="project" value="InterPro"/>
</dbReference>
<evidence type="ECO:0000313" key="3">
    <source>
        <dbReference type="EMBL" id="CAB4566611.1"/>
    </source>
</evidence>
<dbReference type="Pfam" id="PF02113">
    <property type="entry name" value="Peptidase_S13"/>
    <property type="match status" value="2"/>
</dbReference>
<dbReference type="PRINTS" id="PR00922">
    <property type="entry name" value="DADACBPTASE3"/>
</dbReference>
<dbReference type="Gene3D" id="3.40.710.10">
    <property type="entry name" value="DD-peptidase/beta-lactamase superfamily"/>
    <property type="match status" value="2"/>
</dbReference>
<comment type="similarity">
    <text evidence="1">Belongs to the peptidase S13 family.</text>
</comment>
<dbReference type="InterPro" id="IPR000667">
    <property type="entry name" value="Peptidase_S13"/>
</dbReference>
<proteinExistence type="inferred from homology"/>
<dbReference type="SUPFAM" id="SSF56601">
    <property type="entry name" value="beta-lactamase/transpeptidase-like"/>
    <property type="match status" value="1"/>
</dbReference>